<dbReference type="Pfam" id="PF16873">
    <property type="entry name" value="AbiGii_2"/>
    <property type="match status" value="1"/>
</dbReference>
<protein>
    <submittedName>
        <fullName evidence="2">Abortive phage resistance protein AbiGii toxin</fullName>
    </submittedName>
</protein>
<evidence type="ECO:0000313" key="2">
    <source>
        <dbReference type="EMBL" id="SIR43823.1"/>
    </source>
</evidence>
<keyword evidence="1" id="KW-0812">Transmembrane</keyword>
<dbReference type="Proteomes" id="UP000186666">
    <property type="component" value="Unassembled WGS sequence"/>
</dbReference>
<evidence type="ECO:0000313" key="3">
    <source>
        <dbReference type="Proteomes" id="UP000186666"/>
    </source>
</evidence>
<keyword evidence="1" id="KW-1133">Transmembrane helix</keyword>
<name>A0ABY1K8Y9_9BACL</name>
<gene>
    <name evidence="2" type="ORF">SAMN05421578_11413</name>
</gene>
<accession>A0ABY1K8Y9</accession>
<keyword evidence="3" id="KW-1185">Reference proteome</keyword>
<comment type="caution">
    <text evidence="2">The sequence shown here is derived from an EMBL/GenBank/DDBJ whole genome shotgun (WGS) entry which is preliminary data.</text>
</comment>
<organism evidence="2 3">
    <name type="scientific">Paenibacillus macquariensis</name>
    <dbReference type="NCBI Taxonomy" id="948756"/>
    <lineage>
        <taxon>Bacteria</taxon>
        <taxon>Bacillati</taxon>
        <taxon>Bacillota</taxon>
        <taxon>Bacilli</taxon>
        <taxon>Bacillales</taxon>
        <taxon>Paenibacillaceae</taxon>
        <taxon>Paenibacillus</taxon>
    </lineage>
</organism>
<dbReference type="EMBL" id="FTNK01000014">
    <property type="protein sequence ID" value="SIR43823.1"/>
    <property type="molecule type" value="Genomic_DNA"/>
</dbReference>
<sequence length="389" mass="44843">MFANFRDAFKKDKQEISVPKEILDYLNSKLPKNFKYAKGPEGAAILTTTNNREMQMEISVAPYNDELKTAEEIMEYAYRTQQEIPLENSSLTINGKKFDFTDLIKFPLTANQEMQEFIIAPEPFPPSFVITLQGGAIDKQVMVERKPYADMHKILYGSVQDEAFTVSYVLDELKGMMKFNFNINIDKAKSIKEIIESLTLYDAFQKGSAKISGYPFPEADKSDLDNKENLESLKFWNMVYELEKKLGVSFVPELPLSQDDAMWFSKLYRSLIDETPFKQYVKMDKFSSPDAHLFKKALEEDQRISINYIQKSELIIMAVSLTIFQAIGIFNFVLKEVIDTQQKKSADILIEPADDTGIYTSTRIFLNVDEAKTFKMNNTELQNADELRW</sequence>
<evidence type="ECO:0000256" key="1">
    <source>
        <dbReference type="SAM" id="Phobius"/>
    </source>
</evidence>
<dbReference type="InterPro" id="IPR031707">
    <property type="entry name" value="AbiGii_2"/>
</dbReference>
<proteinExistence type="predicted"/>
<dbReference type="RefSeq" id="WP_068591866.1">
    <property type="nucleotide sequence ID" value="NZ_FTNK01000014.1"/>
</dbReference>
<keyword evidence="1" id="KW-0472">Membrane</keyword>
<feature type="transmembrane region" description="Helical" evidence="1">
    <location>
        <begin position="314"/>
        <end position="334"/>
    </location>
</feature>
<reference evidence="2 3" key="1">
    <citation type="submission" date="2017-01" db="EMBL/GenBank/DDBJ databases">
        <authorList>
            <person name="Varghese N."/>
            <person name="Submissions S."/>
        </authorList>
    </citation>
    <scope>NUCLEOTIDE SEQUENCE [LARGE SCALE GENOMIC DNA]</scope>
    <source>
        <strain evidence="2 3">ATCC 23464</strain>
    </source>
</reference>